<comment type="subcellular location">
    <subcellularLocation>
        <location evidence="1">Mitochondrion</location>
    </subcellularLocation>
</comment>
<evidence type="ECO:0000256" key="6">
    <source>
        <dbReference type="ARBA" id="ARBA00031849"/>
    </source>
</evidence>
<dbReference type="InterPro" id="IPR051035">
    <property type="entry name" value="Mito_inheritance_9"/>
</dbReference>
<keyword evidence="4" id="KW-0809">Transit peptide</keyword>
<dbReference type="InterPro" id="IPR011009">
    <property type="entry name" value="Kinase-like_dom_sf"/>
</dbReference>
<dbReference type="GO" id="GO:0005739">
    <property type="term" value="C:mitochondrion"/>
    <property type="evidence" value="ECO:0007669"/>
    <property type="project" value="UniProtKB-SubCell"/>
</dbReference>
<comment type="similarity">
    <text evidence="2">Belongs to the AIM9 family.</text>
</comment>
<accession>A0A9P5YTQ0</accession>
<name>A0A9P5YTQ0_9AGAR</name>
<reference evidence="7" key="1">
    <citation type="submission" date="2020-11" db="EMBL/GenBank/DDBJ databases">
        <authorList>
            <consortium name="DOE Joint Genome Institute"/>
            <person name="Ahrendt S."/>
            <person name="Riley R."/>
            <person name="Andreopoulos W."/>
            <person name="Labutti K."/>
            <person name="Pangilinan J."/>
            <person name="Ruiz-Duenas F.J."/>
            <person name="Barrasa J.M."/>
            <person name="Sanchez-Garcia M."/>
            <person name="Camarero S."/>
            <person name="Miyauchi S."/>
            <person name="Serrano A."/>
            <person name="Linde D."/>
            <person name="Babiker R."/>
            <person name="Drula E."/>
            <person name="Ayuso-Fernandez I."/>
            <person name="Pacheco R."/>
            <person name="Padilla G."/>
            <person name="Ferreira P."/>
            <person name="Barriuso J."/>
            <person name="Kellner H."/>
            <person name="Castanera R."/>
            <person name="Alfaro M."/>
            <person name="Ramirez L."/>
            <person name="Pisabarro A.G."/>
            <person name="Kuo A."/>
            <person name="Tritt A."/>
            <person name="Lipzen A."/>
            <person name="He G."/>
            <person name="Yan M."/>
            <person name="Ng V."/>
            <person name="Cullen D."/>
            <person name="Martin F."/>
            <person name="Rosso M.-N."/>
            <person name="Henrissat B."/>
            <person name="Hibbett D."/>
            <person name="Martinez A.T."/>
            <person name="Grigoriev I.V."/>
        </authorList>
    </citation>
    <scope>NUCLEOTIDE SEQUENCE</scope>
    <source>
        <strain evidence="7">CIRM-BRFM 674</strain>
    </source>
</reference>
<evidence type="ECO:0000256" key="4">
    <source>
        <dbReference type="ARBA" id="ARBA00022946"/>
    </source>
</evidence>
<proteinExistence type="inferred from homology"/>
<evidence type="ECO:0000256" key="3">
    <source>
        <dbReference type="ARBA" id="ARBA00016197"/>
    </source>
</evidence>
<comment type="caution">
    <text evidence="7">The sequence shown here is derived from an EMBL/GenBank/DDBJ whole genome shotgun (WGS) entry which is preliminary data.</text>
</comment>
<sequence>MFSRTRTLLHYANIALRNANEENLVLFSHTAGRWLYNNDTQLKARYAPFNLDGLVQQATMMVASPVREFVKMADSNNRAFLLTHENGTQIVARIPTPMSGPPVVTTASELATMDFLRRLGLPVPKILAYSVIADSTEVESEFILMEKAEGTSLDEFSHNSLGTDFAGKLADILRPLVDVRFKCYGSLYYKDDLDVSERIDDFLVDVPQGVDTSPFGVGPMTRTDFRDEERASMDNVYRGPWTSALQYQMDTVHREQRWIADFAKPRLNDSFLCVLPHQ</sequence>
<keyword evidence="5" id="KW-0496">Mitochondrion</keyword>
<evidence type="ECO:0000313" key="8">
    <source>
        <dbReference type="Proteomes" id="UP000807469"/>
    </source>
</evidence>
<dbReference type="EMBL" id="MU155326">
    <property type="protein sequence ID" value="KAF9475592.1"/>
    <property type="molecule type" value="Genomic_DNA"/>
</dbReference>
<gene>
    <name evidence="7" type="ORF">BDN70DRAFT_883544</name>
</gene>
<evidence type="ECO:0000313" key="7">
    <source>
        <dbReference type="EMBL" id="KAF9475592.1"/>
    </source>
</evidence>
<protein>
    <recommendedName>
        <fullName evidence="3">Altered inheritance of mitochondria protein 9, mitochondrial</fullName>
    </recommendedName>
    <alternativeName>
        <fullName evidence="6">Found in mitochondrial proteome protein 29</fullName>
    </alternativeName>
</protein>
<evidence type="ECO:0000256" key="2">
    <source>
        <dbReference type="ARBA" id="ARBA00005543"/>
    </source>
</evidence>
<dbReference type="PANTHER" id="PTHR36091">
    <property type="entry name" value="ALTERED INHERITANCE OF MITOCHONDRIA PROTEIN 9, MITOCHONDRIAL"/>
    <property type="match status" value="1"/>
</dbReference>
<keyword evidence="8" id="KW-1185">Reference proteome</keyword>
<dbReference type="PANTHER" id="PTHR36091:SF1">
    <property type="entry name" value="ALTERED INHERITANCE OF MITOCHONDRIA PROTEIN 9, MITOCHONDRIAL"/>
    <property type="match status" value="1"/>
</dbReference>
<dbReference type="AlphaFoldDB" id="A0A9P5YTQ0"/>
<organism evidence="7 8">
    <name type="scientific">Pholiota conissans</name>
    <dbReference type="NCBI Taxonomy" id="109636"/>
    <lineage>
        <taxon>Eukaryota</taxon>
        <taxon>Fungi</taxon>
        <taxon>Dikarya</taxon>
        <taxon>Basidiomycota</taxon>
        <taxon>Agaricomycotina</taxon>
        <taxon>Agaricomycetes</taxon>
        <taxon>Agaricomycetidae</taxon>
        <taxon>Agaricales</taxon>
        <taxon>Agaricineae</taxon>
        <taxon>Strophariaceae</taxon>
        <taxon>Pholiota</taxon>
    </lineage>
</organism>
<dbReference type="SUPFAM" id="SSF56112">
    <property type="entry name" value="Protein kinase-like (PK-like)"/>
    <property type="match status" value="1"/>
</dbReference>
<dbReference type="Proteomes" id="UP000807469">
    <property type="component" value="Unassembled WGS sequence"/>
</dbReference>
<evidence type="ECO:0000256" key="5">
    <source>
        <dbReference type="ARBA" id="ARBA00023128"/>
    </source>
</evidence>
<evidence type="ECO:0000256" key="1">
    <source>
        <dbReference type="ARBA" id="ARBA00004173"/>
    </source>
</evidence>
<dbReference type="OrthoDB" id="2968323at2759"/>